<dbReference type="GO" id="GO:0008168">
    <property type="term" value="F:methyltransferase activity"/>
    <property type="evidence" value="ECO:0007669"/>
    <property type="project" value="UniProtKB-KW"/>
</dbReference>
<feature type="region of interest" description="Disordered" evidence="2">
    <location>
        <begin position="1"/>
        <end position="35"/>
    </location>
</feature>
<dbReference type="InterPro" id="IPR029063">
    <property type="entry name" value="SAM-dependent_MTases_sf"/>
</dbReference>
<evidence type="ECO:0000256" key="2">
    <source>
        <dbReference type="SAM" id="MobiDB-lite"/>
    </source>
</evidence>
<evidence type="ECO:0000259" key="3">
    <source>
        <dbReference type="Pfam" id="PF13649"/>
    </source>
</evidence>
<keyword evidence="1 4" id="KW-0808">Transferase</keyword>
<dbReference type="CDD" id="cd02440">
    <property type="entry name" value="AdoMet_MTases"/>
    <property type="match status" value="1"/>
</dbReference>
<dbReference type="Pfam" id="PF13649">
    <property type="entry name" value="Methyltransf_25"/>
    <property type="match status" value="1"/>
</dbReference>
<organism evidence="4 5">
    <name type="scientific">Ephemerocybe angulata</name>
    <dbReference type="NCBI Taxonomy" id="980116"/>
    <lineage>
        <taxon>Eukaryota</taxon>
        <taxon>Fungi</taxon>
        <taxon>Dikarya</taxon>
        <taxon>Basidiomycota</taxon>
        <taxon>Agaricomycotina</taxon>
        <taxon>Agaricomycetes</taxon>
        <taxon>Agaricomycetidae</taxon>
        <taxon>Agaricales</taxon>
        <taxon>Agaricineae</taxon>
        <taxon>Psathyrellaceae</taxon>
        <taxon>Ephemerocybe</taxon>
    </lineage>
</organism>
<dbReference type="OrthoDB" id="3647at2759"/>
<protein>
    <submittedName>
        <fullName evidence="4">S-adenosyl-L-methionine-dependent methyltransferase</fullName>
    </submittedName>
</protein>
<proteinExistence type="predicted"/>
<reference evidence="4 5" key="1">
    <citation type="submission" date="2020-07" db="EMBL/GenBank/DDBJ databases">
        <title>Comparative genomics of pyrophilous fungi reveals a link between fire events and developmental genes.</title>
        <authorList>
            <consortium name="DOE Joint Genome Institute"/>
            <person name="Steindorff A.S."/>
            <person name="Carver A."/>
            <person name="Calhoun S."/>
            <person name="Stillman K."/>
            <person name="Liu H."/>
            <person name="Lipzen A."/>
            <person name="Pangilinan J."/>
            <person name="Labutti K."/>
            <person name="Bruns T.D."/>
            <person name="Grigoriev I.V."/>
        </authorList>
    </citation>
    <scope>NUCLEOTIDE SEQUENCE [LARGE SCALE GENOMIC DNA]</scope>
    <source>
        <strain evidence="4 5">CBS 144469</strain>
    </source>
</reference>
<dbReference type="GO" id="GO:0032259">
    <property type="term" value="P:methylation"/>
    <property type="evidence" value="ECO:0007669"/>
    <property type="project" value="UniProtKB-KW"/>
</dbReference>
<feature type="compositionally biased region" description="Basic residues" evidence="2">
    <location>
        <begin position="13"/>
        <end position="24"/>
    </location>
</feature>
<evidence type="ECO:0000313" key="5">
    <source>
        <dbReference type="Proteomes" id="UP000521943"/>
    </source>
</evidence>
<dbReference type="PANTHER" id="PTHR43861">
    <property type="entry name" value="TRANS-ACONITATE 2-METHYLTRANSFERASE-RELATED"/>
    <property type="match status" value="1"/>
</dbReference>
<accession>A0A8H6MBL9</accession>
<dbReference type="EMBL" id="JACGCI010000019">
    <property type="protein sequence ID" value="KAF6758177.1"/>
    <property type="molecule type" value="Genomic_DNA"/>
</dbReference>
<dbReference type="AlphaFoldDB" id="A0A8H6MBL9"/>
<dbReference type="Proteomes" id="UP000521943">
    <property type="component" value="Unassembled WGS sequence"/>
</dbReference>
<dbReference type="SUPFAM" id="SSF53335">
    <property type="entry name" value="S-adenosyl-L-methionine-dependent methyltransferases"/>
    <property type="match status" value="1"/>
</dbReference>
<name>A0A8H6MBL9_9AGAR</name>
<evidence type="ECO:0000256" key="1">
    <source>
        <dbReference type="ARBA" id="ARBA00022679"/>
    </source>
</evidence>
<gene>
    <name evidence="4" type="ORF">DFP72DRAFT_1005882</name>
</gene>
<comment type="caution">
    <text evidence="4">The sequence shown here is derived from an EMBL/GenBank/DDBJ whole genome shotgun (WGS) entry which is preliminary data.</text>
</comment>
<dbReference type="PANTHER" id="PTHR43861:SF3">
    <property type="entry name" value="PUTATIVE (AFU_ORTHOLOGUE AFUA_2G14390)-RELATED"/>
    <property type="match status" value="1"/>
</dbReference>
<sequence length="247" mass="26955">MSDNISTSTPAHSHGHGHHHHHHPGTGSGHGHNFANMAEANKHHYDQHVDDFDSYLHAKTRAQRSALAMREAVPLTKDSSTVLEFACGTGLVCNEMLPHVKEIVGIDISPGVVERCNKRFKEAGANENCYAIAADISTDKDVLAGKKFDLVYCASAYHHFDSPEEITKLLGAFLKPGGSLIVIDNLQKGGETIDQEHRPYITRYGFNEEDMKGLFASAGLEFASYAQIPSDPEGDNDIFLAKGTKST</sequence>
<feature type="domain" description="Methyltransferase" evidence="3">
    <location>
        <begin position="82"/>
        <end position="178"/>
    </location>
</feature>
<keyword evidence="5" id="KW-1185">Reference proteome</keyword>
<feature type="compositionally biased region" description="Low complexity" evidence="2">
    <location>
        <begin position="1"/>
        <end position="12"/>
    </location>
</feature>
<evidence type="ECO:0000313" key="4">
    <source>
        <dbReference type="EMBL" id="KAF6758177.1"/>
    </source>
</evidence>
<dbReference type="Gene3D" id="3.40.50.150">
    <property type="entry name" value="Vaccinia Virus protein VP39"/>
    <property type="match status" value="1"/>
</dbReference>
<keyword evidence="4" id="KW-0489">Methyltransferase</keyword>
<dbReference type="InterPro" id="IPR041698">
    <property type="entry name" value="Methyltransf_25"/>
</dbReference>